<comment type="caution">
    <text evidence="1">The sequence shown here is derived from an EMBL/GenBank/DDBJ whole genome shotgun (WGS) entry which is preliminary data.</text>
</comment>
<gene>
    <name evidence="1" type="ORF">CU098_010475</name>
</gene>
<dbReference type="AlphaFoldDB" id="A0A367KGC3"/>
<sequence>MNGHPQLDTWELQDYDKASYEPHQHINTLYINISFDEYAFDYIFHKFPNLKKGTISISNTRSCESYFIAQLNTIKELTFYKSITLKITVPYETLVEMIKQTAIKALKINFATLKPQSGHGKYLDLSIKKETFEVKDFGSISRNDLLGILRASATSASKLKIQESGLATTENPMNTMVDILAHMNSLVKLEYTSLLHSRNSNTEDRGSRNLRTMFMPVEPITCQPNDSLKFLDLNVDRIDEGWNWAKYLHDTNAKYTF</sequence>
<keyword evidence="2" id="KW-1185">Reference proteome</keyword>
<evidence type="ECO:0000313" key="1">
    <source>
        <dbReference type="EMBL" id="RCI01227.1"/>
    </source>
</evidence>
<dbReference type="EMBL" id="PJQM01001760">
    <property type="protein sequence ID" value="RCI01227.1"/>
    <property type="molecule type" value="Genomic_DNA"/>
</dbReference>
<reference evidence="1 2" key="1">
    <citation type="journal article" date="2018" name="G3 (Bethesda)">
        <title>Phylogenetic and Phylogenomic Definition of Rhizopus Species.</title>
        <authorList>
            <person name="Gryganskyi A.P."/>
            <person name="Golan J."/>
            <person name="Dolatabadi S."/>
            <person name="Mondo S."/>
            <person name="Robb S."/>
            <person name="Idnurm A."/>
            <person name="Muszewska A."/>
            <person name="Steczkiewicz K."/>
            <person name="Masonjones S."/>
            <person name="Liao H.L."/>
            <person name="Gajdeczka M.T."/>
            <person name="Anike F."/>
            <person name="Vuek A."/>
            <person name="Anishchenko I.M."/>
            <person name="Voigt K."/>
            <person name="de Hoog G.S."/>
            <person name="Smith M.E."/>
            <person name="Heitman J."/>
            <person name="Vilgalys R."/>
            <person name="Stajich J.E."/>
        </authorList>
    </citation>
    <scope>NUCLEOTIDE SEQUENCE [LARGE SCALE GENOMIC DNA]</scope>
    <source>
        <strain evidence="1 2">LSU 92-RS-03</strain>
    </source>
</reference>
<accession>A0A367KGC3</accession>
<name>A0A367KGC3_RHIST</name>
<protein>
    <submittedName>
        <fullName evidence="1">Uncharacterized protein</fullName>
    </submittedName>
</protein>
<dbReference type="Proteomes" id="UP000253551">
    <property type="component" value="Unassembled WGS sequence"/>
</dbReference>
<evidence type="ECO:0000313" key="2">
    <source>
        <dbReference type="Proteomes" id="UP000253551"/>
    </source>
</evidence>
<organism evidence="1 2">
    <name type="scientific">Rhizopus stolonifer</name>
    <name type="common">Rhizopus nigricans</name>
    <dbReference type="NCBI Taxonomy" id="4846"/>
    <lineage>
        <taxon>Eukaryota</taxon>
        <taxon>Fungi</taxon>
        <taxon>Fungi incertae sedis</taxon>
        <taxon>Mucoromycota</taxon>
        <taxon>Mucoromycotina</taxon>
        <taxon>Mucoromycetes</taxon>
        <taxon>Mucorales</taxon>
        <taxon>Mucorineae</taxon>
        <taxon>Rhizopodaceae</taxon>
        <taxon>Rhizopus</taxon>
    </lineage>
</organism>
<proteinExistence type="predicted"/>